<protein>
    <recommendedName>
        <fullName evidence="8">C2H2-type domain-containing protein</fullName>
    </recommendedName>
</protein>
<evidence type="ECO:0000256" key="3">
    <source>
        <dbReference type="ARBA" id="ARBA00022771"/>
    </source>
</evidence>
<evidence type="ECO:0000256" key="5">
    <source>
        <dbReference type="ARBA" id="ARBA00023015"/>
    </source>
</evidence>
<dbReference type="Proteomes" id="UP001353858">
    <property type="component" value="Unassembled WGS sequence"/>
</dbReference>
<dbReference type="InterPro" id="IPR013087">
    <property type="entry name" value="Znf_C2H2_type"/>
</dbReference>
<name>A0AAN7NZ94_9COLE</name>
<comment type="caution">
    <text evidence="9">The sequence shown here is derived from an EMBL/GenBank/DDBJ whole genome shotgun (WGS) entry which is preliminary data.</text>
</comment>
<dbReference type="GO" id="GO:0006357">
    <property type="term" value="P:regulation of transcription by RNA polymerase II"/>
    <property type="evidence" value="ECO:0007669"/>
    <property type="project" value="TreeGrafter"/>
</dbReference>
<evidence type="ECO:0000256" key="7">
    <source>
        <dbReference type="PROSITE-ProRule" id="PRU00042"/>
    </source>
</evidence>
<dbReference type="InterPro" id="IPR051061">
    <property type="entry name" value="Zinc_finger_trans_reg"/>
</dbReference>
<keyword evidence="3 7" id="KW-0863">Zinc-finger</keyword>
<organism evidence="9 10">
    <name type="scientific">Aquatica leii</name>
    <dbReference type="NCBI Taxonomy" id="1421715"/>
    <lineage>
        <taxon>Eukaryota</taxon>
        <taxon>Metazoa</taxon>
        <taxon>Ecdysozoa</taxon>
        <taxon>Arthropoda</taxon>
        <taxon>Hexapoda</taxon>
        <taxon>Insecta</taxon>
        <taxon>Pterygota</taxon>
        <taxon>Neoptera</taxon>
        <taxon>Endopterygota</taxon>
        <taxon>Coleoptera</taxon>
        <taxon>Polyphaga</taxon>
        <taxon>Elateriformia</taxon>
        <taxon>Elateroidea</taxon>
        <taxon>Lampyridae</taxon>
        <taxon>Luciolinae</taxon>
        <taxon>Aquatica</taxon>
    </lineage>
</organism>
<dbReference type="PROSITE" id="PS50157">
    <property type="entry name" value="ZINC_FINGER_C2H2_2"/>
    <property type="match status" value="9"/>
</dbReference>
<dbReference type="PROSITE" id="PS00028">
    <property type="entry name" value="ZINC_FINGER_C2H2_1"/>
    <property type="match status" value="9"/>
</dbReference>
<dbReference type="AlphaFoldDB" id="A0AAN7NZ94"/>
<evidence type="ECO:0000259" key="8">
    <source>
        <dbReference type="PROSITE" id="PS50157"/>
    </source>
</evidence>
<evidence type="ECO:0000256" key="1">
    <source>
        <dbReference type="ARBA" id="ARBA00022723"/>
    </source>
</evidence>
<dbReference type="Pfam" id="PF00096">
    <property type="entry name" value="zf-C2H2"/>
    <property type="match status" value="3"/>
</dbReference>
<dbReference type="SUPFAM" id="SSF57667">
    <property type="entry name" value="beta-beta-alpha zinc fingers"/>
    <property type="match status" value="5"/>
</dbReference>
<keyword evidence="2" id="KW-0677">Repeat</keyword>
<feature type="domain" description="C2H2-type" evidence="8">
    <location>
        <begin position="398"/>
        <end position="427"/>
    </location>
</feature>
<reference evidence="10" key="1">
    <citation type="submission" date="2023-01" db="EMBL/GenBank/DDBJ databases">
        <title>Key to firefly adult light organ development and bioluminescence: homeobox transcription factors regulate luciferase expression and transportation to peroxisome.</title>
        <authorList>
            <person name="Fu X."/>
        </authorList>
    </citation>
    <scope>NUCLEOTIDE SEQUENCE [LARGE SCALE GENOMIC DNA]</scope>
</reference>
<dbReference type="FunFam" id="3.30.160.60:FF:000032">
    <property type="entry name" value="Krueppel-like factor 4"/>
    <property type="match status" value="1"/>
</dbReference>
<feature type="domain" description="C2H2-type" evidence="8">
    <location>
        <begin position="428"/>
        <end position="457"/>
    </location>
</feature>
<dbReference type="GO" id="GO:0005634">
    <property type="term" value="C:nucleus"/>
    <property type="evidence" value="ECO:0007669"/>
    <property type="project" value="TreeGrafter"/>
</dbReference>
<dbReference type="GO" id="GO:0003712">
    <property type="term" value="F:transcription coregulator activity"/>
    <property type="evidence" value="ECO:0007669"/>
    <property type="project" value="TreeGrafter"/>
</dbReference>
<feature type="domain" description="C2H2-type" evidence="8">
    <location>
        <begin position="458"/>
        <end position="486"/>
    </location>
</feature>
<dbReference type="SMART" id="SM00355">
    <property type="entry name" value="ZnF_C2H2"/>
    <property type="match status" value="9"/>
</dbReference>
<dbReference type="PANTHER" id="PTHR46179">
    <property type="entry name" value="ZINC FINGER PROTEIN"/>
    <property type="match status" value="1"/>
</dbReference>
<keyword evidence="5" id="KW-0805">Transcription regulation</keyword>
<evidence type="ECO:0000256" key="6">
    <source>
        <dbReference type="ARBA" id="ARBA00023163"/>
    </source>
</evidence>
<evidence type="ECO:0000256" key="4">
    <source>
        <dbReference type="ARBA" id="ARBA00022833"/>
    </source>
</evidence>
<dbReference type="Gene3D" id="3.30.160.60">
    <property type="entry name" value="Classic Zinc Finger"/>
    <property type="match status" value="7"/>
</dbReference>
<feature type="domain" description="C2H2-type" evidence="8">
    <location>
        <begin position="368"/>
        <end position="397"/>
    </location>
</feature>
<sequence length="550" mass="63530">MTAPLGLHTIDVPMFLDGDLLTADDDTFIPEQPEDIVAWLDKNDKDIVLSSDSIMSNKPDPLLNQVSIRDSPTLLHLSDTDPEQLGDILDTSESIYFTQNNSRIISKIDKNMNSLLRDKRISLSSIENKCDILEKLLKFDLSLEITEMNSKLQVILHNSFDNDLFPNHFILVTEAGHVNQSIAKQPIKLLEKTLLSPGLDIRMPCLHSKLGLRVWFCPLDDCRRAFYRYNLAKLHGLQHLDHKPFKCDFPNCEWAFYTSFKLRRHQETHSKRKDFVCSYAGCDRSFTTIYNLNWHRRRCHEKPATIPCNVKGCDKQFQTIRARELHMKLHGEEEAPYRCPVPDCGKPFFLYTGLSAHARVHSHKESELRCQWPNCGRMFEHPCRLKQHTLQHTGQRPFMCTYDKCKWAFSTASKLKRHLSTHTNERKFHCTMGSCSKSFLRSQHLKDHTLTHIGQRSFHCEECNANFAGKSVLYLHMKKAHPKSEKACARAVPYKQHESDKQMSDNLLEEAIQSLDVPSDMILGTSLLPDEPLELLENENFSTVNLRDLE</sequence>
<feature type="domain" description="C2H2-type" evidence="8">
    <location>
        <begin position="275"/>
        <end position="305"/>
    </location>
</feature>
<dbReference type="InterPro" id="IPR036236">
    <property type="entry name" value="Znf_C2H2_sf"/>
</dbReference>
<dbReference type="GO" id="GO:0008270">
    <property type="term" value="F:zinc ion binding"/>
    <property type="evidence" value="ECO:0007669"/>
    <property type="project" value="UniProtKB-KW"/>
</dbReference>
<feature type="domain" description="C2H2-type" evidence="8">
    <location>
        <begin position="337"/>
        <end position="366"/>
    </location>
</feature>
<proteinExistence type="predicted"/>
<feature type="domain" description="C2H2-type" evidence="8">
    <location>
        <begin position="215"/>
        <end position="244"/>
    </location>
</feature>
<feature type="domain" description="C2H2-type" evidence="8">
    <location>
        <begin position="245"/>
        <end position="274"/>
    </location>
</feature>
<evidence type="ECO:0000313" key="10">
    <source>
        <dbReference type="Proteomes" id="UP001353858"/>
    </source>
</evidence>
<evidence type="ECO:0000313" key="9">
    <source>
        <dbReference type="EMBL" id="KAK4871523.1"/>
    </source>
</evidence>
<dbReference type="EMBL" id="JARPUR010000008">
    <property type="protein sequence ID" value="KAK4871523.1"/>
    <property type="molecule type" value="Genomic_DNA"/>
</dbReference>
<gene>
    <name evidence="9" type="ORF">RN001_015647</name>
</gene>
<dbReference type="PANTHER" id="PTHR46179:SF26">
    <property type="entry name" value="ZINC FINGER PROTEIN 423 HOMOLOG"/>
    <property type="match status" value="1"/>
</dbReference>
<keyword evidence="6" id="KW-0804">Transcription</keyword>
<keyword evidence="4" id="KW-0862">Zinc</keyword>
<keyword evidence="10" id="KW-1185">Reference proteome</keyword>
<feature type="domain" description="C2H2-type" evidence="8">
    <location>
        <begin position="306"/>
        <end position="335"/>
    </location>
</feature>
<keyword evidence="1" id="KW-0479">Metal-binding</keyword>
<evidence type="ECO:0000256" key="2">
    <source>
        <dbReference type="ARBA" id="ARBA00022737"/>
    </source>
</evidence>
<accession>A0AAN7NZ94</accession>